<evidence type="ECO:0000313" key="1">
    <source>
        <dbReference type="EMBL" id="CBK80836.1"/>
    </source>
</evidence>
<protein>
    <submittedName>
        <fullName evidence="1">Uncharacterized protein</fullName>
    </submittedName>
</protein>
<dbReference type="EMBL" id="FP929038">
    <property type="protein sequence ID" value="CBK80836.1"/>
    <property type="molecule type" value="Genomic_DNA"/>
</dbReference>
<dbReference type="Proteomes" id="UP000008798">
    <property type="component" value="Chromosome"/>
</dbReference>
<dbReference type="HOGENOM" id="CLU_1978638_0_0_9"/>
<dbReference type="PATRIC" id="fig|717962.3.peg.2018"/>
<reference evidence="1 2" key="1">
    <citation type="submission" date="2010-03" db="EMBL/GenBank/DDBJ databases">
        <title>The genome sequence of Coprococcus catus GD/7.</title>
        <authorList>
            <consortium name="metaHIT consortium -- http://www.metahit.eu/"/>
            <person name="Pajon A."/>
            <person name="Turner K."/>
            <person name="Parkhill J."/>
            <person name="Duncan S."/>
            <person name="Flint H."/>
        </authorList>
    </citation>
    <scope>NUCLEOTIDE SEQUENCE [LARGE SCALE GENOMIC DNA]</scope>
    <source>
        <strain evidence="1 2">GD/7</strain>
    </source>
</reference>
<dbReference type="KEGG" id="cct:CC1_21280"/>
<gene>
    <name evidence="1" type="ORF">CC1_21280</name>
</gene>
<evidence type="ECO:0000313" key="2">
    <source>
        <dbReference type="Proteomes" id="UP000008798"/>
    </source>
</evidence>
<accession>D4J915</accession>
<sequence>MTNPVNAKTSTLLSMEPEQLLEYFKDEVDLHLPDNIDTPEARKQAIAEMNKAAAFICYFKEMEIIAKNRKRAQKRRGCSQEESDRLLGIEEVCEAYKRICETMYDAITKNMTMKRLMLDEVKLLGKTT</sequence>
<name>D4J915_9FIRM</name>
<proteinExistence type="predicted"/>
<dbReference type="RefSeq" id="WP_015514404.1">
    <property type="nucleotide sequence ID" value="NC_021009.1"/>
</dbReference>
<dbReference type="AlphaFoldDB" id="D4J915"/>
<reference evidence="1 2" key="2">
    <citation type="submission" date="2010-03" db="EMBL/GenBank/DDBJ databases">
        <authorList>
            <person name="Pajon A."/>
        </authorList>
    </citation>
    <scope>NUCLEOTIDE SEQUENCE [LARGE SCALE GENOMIC DNA]</scope>
    <source>
        <strain evidence="1 2">GD/7</strain>
    </source>
</reference>
<organism evidence="1 2">
    <name type="scientific">Coprococcus catus GD/7</name>
    <dbReference type="NCBI Taxonomy" id="717962"/>
    <lineage>
        <taxon>Bacteria</taxon>
        <taxon>Bacillati</taxon>
        <taxon>Bacillota</taxon>
        <taxon>Clostridia</taxon>
        <taxon>Lachnospirales</taxon>
        <taxon>Lachnospiraceae</taxon>
        <taxon>Coprococcus</taxon>
    </lineage>
</organism>